<feature type="domain" description="Radical SAM core" evidence="11">
    <location>
        <begin position="17"/>
        <end position="267"/>
    </location>
</feature>
<keyword evidence="4" id="KW-0949">S-adenosyl-L-methionine</keyword>
<dbReference type="SUPFAM" id="SSF102114">
    <property type="entry name" value="Radical SAM enzymes"/>
    <property type="match status" value="1"/>
</dbReference>
<evidence type="ECO:0000256" key="1">
    <source>
        <dbReference type="ARBA" id="ARBA00001966"/>
    </source>
</evidence>
<dbReference type="GO" id="GO:0016829">
    <property type="term" value="F:lyase activity"/>
    <property type="evidence" value="ECO:0007669"/>
    <property type="project" value="UniProtKB-KW"/>
</dbReference>
<evidence type="ECO:0000256" key="5">
    <source>
        <dbReference type="ARBA" id="ARBA00022723"/>
    </source>
</evidence>
<sequence>MNNSFGMIADIQRCSTHDGPGIRTTVFLKGCNLRCAWCHNPETVDSREEWMYYPEKCIGCGLCSEGCYSGAKVLCGRKMTVEEVIRTVKLDEPYYSGGGGMTISGGEPLLQPEFTYRLLEAAKNCGIHAAIETNLTLPWKTAEPIAELCDLVMMDIKLWQADLHRKWTGGDNRNVLAGLKELSARKKPVIVRTPVIPTVNDRVEEISCIAEFAAGFDNVLYYELLPYHPLGQSKQLKEGAFKPEIFEKPDNSTMLKLASAARSYGIKVLVAGKEMRDIMDYNPKKESGWIE</sequence>
<dbReference type="PIRSF" id="PIRSF000371">
    <property type="entry name" value="PFL_act_enz"/>
    <property type="match status" value="1"/>
</dbReference>
<accession>A0A1M7Y9N9</accession>
<dbReference type="PANTHER" id="PTHR30352:SF4">
    <property type="entry name" value="PYRUVATE FORMATE-LYASE 2-ACTIVATING ENZYME"/>
    <property type="match status" value="1"/>
</dbReference>
<dbReference type="NCBIfam" id="TIGR02494">
    <property type="entry name" value="PFLE_PFLC"/>
    <property type="match status" value="1"/>
</dbReference>
<dbReference type="GO" id="GO:0016491">
    <property type="term" value="F:oxidoreductase activity"/>
    <property type="evidence" value="ECO:0007669"/>
    <property type="project" value="UniProtKB-KW"/>
</dbReference>
<dbReference type="PROSITE" id="PS01087">
    <property type="entry name" value="RADICAL_ACTIVATING"/>
    <property type="match status" value="1"/>
</dbReference>
<evidence type="ECO:0000256" key="8">
    <source>
        <dbReference type="ARBA" id="ARBA00023014"/>
    </source>
</evidence>
<feature type="domain" description="4Fe-4S ferredoxin-type" evidence="10">
    <location>
        <begin position="48"/>
        <end position="77"/>
    </location>
</feature>
<keyword evidence="7" id="KW-0408">Iron</keyword>
<comment type="similarity">
    <text evidence="2">Belongs to the organic radical-activating enzymes family.</text>
</comment>
<evidence type="ECO:0000256" key="9">
    <source>
        <dbReference type="ARBA" id="ARBA00047365"/>
    </source>
</evidence>
<dbReference type="Pfam" id="PF00037">
    <property type="entry name" value="Fer4"/>
    <property type="match status" value="1"/>
</dbReference>
<dbReference type="Pfam" id="PF04055">
    <property type="entry name" value="Radical_SAM"/>
    <property type="match status" value="1"/>
</dbReference>
<dbReference type="SFLD" id="SFLDG01066">
    <property type="entry name" value="organic_radical-activating_enz"/>
    <property type="match status" value="1"/>
</dbReference>
<dbReference type="EMBL" id="FRFD01000006">
    <property type="protein sequence ID" value="SHO49337.1"/>
    <property type="molecule type" value="Genomic_DNA"/>
</dbReference>
<evidence type="ECO:0000313" key="12">
    <source>
        <dbReference type="EMBL" id="SHO49337.1"/>
    </source>
</evidence>
<evidence type="ECO:0000256" key="4">
    <source>
        <dbReference type="ARBA" id="ARBA00022691"/>
    </source>
</evidence>
<comment type="catalytic activity">
    <reaction evidence="9">
        <text>glycyl-[protein] + reduced [flavodoxin] + S-adenosyl-L-methionine = glycin-2-yl radical-[protein] + semiquinone [flavodoxin] + 5'-deoxyadenosine + L-methionine + H(+)</text>
        <dbReference type="Rhea" id="RHEA:61976"/>
        <dbReference type="Rhea" id="RHEA-COMP:10622"/>
        <dbReference type="Rhea" id="RHEA-COMP:14480"/>
        <dbReference type="Rhea" id="RHEA-COMP:15993"/>
        <dbReference type="Rhea" id="RHEA-COMP:15994"/>
        <dbReference type="ChEBI" id="CHEBI:15378"/>
        <dbReference type="ChEBI" id="CHEBI:17319"/>
        <dbReference type="ChEBI" id="CHEBI:29947"/>
        <dbReference type="ChEBI" id="CHEBI:32722"/>
        <dbReference type="ChEBI" id="CHEBI:57618"/>
        <dbReference type="ChEBI" id="CHEBI:57844"/>
        <dbReference type="ChEBI" id="CHEBI:59789"/>
        <dbReference type="ChEBI" id="CHEBI:140311"/>
    </reaction>
</comment>
<keyword evidence="8" id="KW-0411">Iron-sulfur</keyword>
<dbReference type="OrthoDB" id="9782387at2"/>
<evidence type="ECO:0000256" key="2">
    <source>
        <dbReference type="ARBA" id="ARBA00009777"/>
    </source>
</evidence>
<dbReference type="CDD" id="cd01335">
    <property type="entry name" value="Radical_SAM"/>
    <property type="match status" value="1"/>
</dbReference>
<dbReference type="PANTHER" id="PTHR30352">
    <property type="entry name" value="PYRUVATE FORMATE-LYASE-ACTIVATING ENZYME"/>
    <property type="match status" value="1"/>
</dbReference>
<dbReference type="GO" id="GO:0051539">
    <property type="term" value="F:4 iron, 4 sulfur cluster binding"/>
    <property type="evidence" value="ECO:0007669"/>
    <property type="project" value="UniProtKB-KW"/>
</dbReference>
<evidence type="ECO:0000256" key="3">
    <source>
        <dbReference type="ARBA" id="ARBA00022485"/>
    </source>
</evidence>
<dbReference type="InterPro" id="IPR013785">
    <property type="entry name" value="Aldolase_TIM"/>
</dbReference>
<keyword evidence="12" id="KW-0456">Lyase</keyword>
<dbReference type="AlphaFoldDB" id="A0A1M7Y9N9"/>
<keyword evidence="12" id="KW-0670">Pyruvate</keyword>
<protein>
    <submittedName>
        <fullName evidence="12">Pyruvate formate lyase activating enzyme</fullName>
    </submittedName>
</protein>
<comment type="cofactor">
    <cofactor evidence="1">
        <name>[4Fe-4S] cluster</name>
        <dbReference type="ChEBI" id="CHEBI:49883"/>
    </cofactor>
</comment>
<evidence type="ECO:0000259" key="10">
    <source>
        <dbReference type="PROSITE" id="PS51379"/>
    </source>
</evidence>
<name>A0A1M7Y9N9_9FIRM</name>
<dbReference type="Gene3D" id="3.20.20.70">
    <property type="entry name" value="Aldolase class I"/>
    <property type="match status" value="1"/>
</dbReference>
<dbReference type="SFLD" id="SFLDS00029">
    <property type="entry name" value="Radical_SAM"/>
    <property type="match status" value="1"/>
</dbReference>
<dbReference type="InterPro" id="IPR034457">
    <property type="entry name" value="Organic_radical-activating"/>
</dbReference>
<dbReference type="GO" id="GO:0046872">
    <property type="term" value="F:metal ion binding"/>
    <property type="evidence" value="ECO:0007669"/>
    <property type="project" value="UniProtKB-KW"/>
</dbReference>
<gene>
    <name evidence="12" type="ORF">SAMN02745217_02260</name>
</gene>
<evidence type="ECO:0000259" key="11">
    <source>
        <dbReference type="PROSITE" id="PS51918"/>
    </source>
</evidence>
<dbReference type="InterPro" id="IPR007197">
    <property type="entry name" value="rSAM"/>
</dbReference>
<dbReference type="InterPro" id="IPR040074">
    <property type="entry name" value="BssD/PflA/YjjW"/>
</dbReference>
<dbReference type="RefSeq" id="WP_073588954.1">
    <property type="nucleotide sequence ID" value="NZ_FRFD01000006.1"/>
</dbReference>
<reference evidence="12 13" key="1">
    <citation type="submission" date="2016-12" db="EMBL/GenBank/DDBJ databases">
        <authorList>
            <person name="Song W.-J."/>
            <person name="Kurnit D.M."/>
        </authorList>
    </citation>
    <scope>NUCLEOTIDE SEQUENCE [LARGE SCALE GENOMIC DNA]</scope>
    <source>
        <strain evidence="12 13">DSM 12503</strain>
    </source>
</reference>
<dbReference type="InterPro" id="IPR012839">
    <property type="entry name" value="Organic_radical_activase"/>
</dbReference>
<dbReference type="PROSITE" id="PS51379">
    <property type="entry name" value="4FE4S_FER_2"/>
    <property type="match status" value="1"/>
</dbReference>
<keyword evidence="5" id="KW-0479">Metal-binding</keyword>
<evidence type="ECO:0000256" key="7">
    <source>
        <dbReference type="ARBA" id="ARBA00023004"/>
    </source>
</evidence>
<keyword evidence="3" id="KW-0004">4Fe-4S</keyword>
<proteinExistence type="inferred from homology"/>
<dbReference type="InterPro" id="IPR017896">
    <property type="entry name" value="4Fe4S_Fe-S-bd"/>
</dbReference>
<evidence type="ECO:0000313" key="13">
    <source>
        <dbReference type="Proteomes" id="UP000184612"/>
    </source>
</evidence>
<dbReference type="Proteomes" id="UP000184612">
    <property type="component" value="Unassembled WGS sequence"/>
</dbReference>
<keyword evidence="13" id="KW-1185">Reference proteome</keyword>
<organism evidence="12 13">
    <name type="scientific">Anaerocolumna xylanovorans DSM 12503</name>
    <dbReference type="NCBI Taxonomy" id="1121345"/>
    <lineage>
        <taxon>Bacteria</taxon>
        <taxon>Bacillati</taxon>
        <taxon>Bacillota</taxon>
        <taxon>Clostridia</taxon>
        <taxon>Lachnospirales</taxon>
        <taxon>Lachnospiraceae</taxon>
        <taxon>Anaerocolumna</taxon>
    </lineage>
</organism>
<dbReference type="InterPro" id="IPR058240">
    <property type="entry name" value="rSAM_sf"/>
</dbReference>
<dbReference type="PROSITE" id="PS51918">
    <property type="entry name" value="RADICAL_SAM"/>
    <property type="match status" value="1"/>
</dbReference>
<keyword evidence="6" id="KW-0560">Oxidoreductase</keyword>
<dbReference type="InterPro" id="IPR001989">
    <property type="entry name" value="Radical_activat_CS"/>
</dbReference>
<dbReference type="SFLD" id="SFLDG01118">
    <property type="entry name" value="activating_enzymes__group_2"/>
    <property type="match status" value="1"/>
</dbReference>
<evidence type="ECO:0000256" key="6">
    <source>
        <dbReference type="ARBA" id="ARBA00023002"/>
    </source>
</evidence>
<dbReference type="STRING" id="1121345.SAMN02745217_02260"/>